<evidence type="ECO:0000256" key="2">
    <source>
        <dbReference type="ARBA" id="ARBA00004496"/>
    </source>
</evidence>
<evidence type="ECO:0000256" key="1">
    <source>
        <dbReference type="ARBA" id="ARBA00002577"/>
    </source>
</evidence>
<dbReference type="PROSITE" id="PS00666">
    <property type="entry name" value="DHDPS_2"/>
    <property type="match status" value="1"/>
</dbReference>
<keyword evidence="10 18" id="KW-0456">Lyase</keyword>
<evidence type="ECO:0000256" key="15">
    <source>
        <dbReference type="ARBA" id="ARBA00033610"/>
    </source>
</evidence>
<dbReference type="Pfam" id="PF00701">
    <property type="entry name" value="DHDPS"/>
    <property type="match status" value="1"/>
</dbReference>
<comment type="catalytic activity">
    <reaction evidence="17">
        <text>aceneuramate = aldehydo-N-acetyl-D-mannosamine + pyruvate</text>
        <dbReference type="Rhea" id="RHEA:23296"/>
        <dbReference type="ChEBI" id="CHEBI:15361"/>
        <dbReference type="ChEBI" id="CHEBI:17122"/>
        <dbReference type="ChEBI" id="CHEBI:173083"/>
        <dbReference type="EC" id="4.1.3.3"/>
    </reaction>
</comment>
<evidence type="ECO:0000256" key="16">
    <source>
        <dbReference type="ARBA" id="ARBA00033613"/>
    </source>
</evidence>
<evidence type="ECO:0000256" key="14">
    <source>
        <dbReference type="ARBA" id="ARBA00032879"/>
    </source>
</evidence>
<comment type="subcellular location">
    <subcellularLocation>
        <location evidence="2">Cytoplasm</location>
    </subcellularLocation>
</comment>
<dbReference type="InterPro" id="IPR002220">
    <property type="entry name" value="DapA-like"/>
</dbReference>
<evidence type="ECO:0000256" key="5">
    <source>
        <dbReference type="ARBA" id="ARBA00011881"/>
    </source>
</evidence>
<dbReference type="AlphaFoldDB" id="A0AAN8NQ73"/>
<dbReference type="InterPro" id="IPR020624">
    <property type="entry name" value="Schiff_base-form_aldolases_CS"/>
</dbReference>
<dbReference type="PANTHER" id="PTHR12128">
    <property type="entry name" value="DIHYDRODIPICOLINATE SYNTHASE"/>
    <property type="match status" value="1"/>
</dbReference>
<keyword evidence="11" id="KW-0704">Schiff base</keyword>
<accession>A0AAN8NQ73</accession>
<evidence type="ECO:0000256" key="18">
    <source>
        <dbReference type="PIRNR" id="PIRNR001365"/>
    </source>
</evidence>
<dbReference type="SMART" id="SM01130">
    <property type="entry name" value="DHDPS"/>
    <property type="match status" value="1"/>
</dbReference>
<keyword evidence="12" id="KW-0119">Carbohydrate metabolism</keyword>
<feature type="active site" description="Proton donor/acceptor" evidence="19">
    <location>
        <position position="131"/>
    </location>
</feature>
<dbReference type="Proteomes" id="UP001372834">
    <property type="component" value="Unassembled WGS sequence"/>
</dbReference>
<evidence type="ECO:0000256" key="12">
    <source>
        <dbReference type="ARBA" id="ARBA00023277"/>
    </source>
</evidence>
<feature type="binding site" evidence="20">
    <location>
        <position position="40"/>
    </location>
    <ligand>
        <name>pyruvate</name>
        <dbReference type="ChEBI" id="CHEBI:15361"/>
    </ligand>
</feature>
<keyword evidence="9" id="KW-0963">Cytoplasm</keyword>
<comment type="pathway">
    <text evidence="3">Amino-sugar metabolism; N-acetylneuraminate degradation.</text>
</comment>
<comment type="similarity">
    <text evidence="4">Belongs to the DapA family. NanA subfamily.</text>
</comment>
<evidence type="ECO:0000256" key="13">
    <source>
        <dbReference type="ARBA" id="ARBA00030874"/>
    </source>
</evidence>
<evidence type="ECO:0000313" key="21">
    <source>
        <dbReference type="EMBL" id="KAK6617103.1"/>
    </source>
</evidence>
<dbReference type="InterPro" id="IPR020625">
    <property type="entry name" value="Schiff_base-form_aldolases_AS"/>
</dbReference>
<dbReference type="EMBL" id="JAWJWE010000045">
    <property type="protein sequence ID" value="KAK6617103.1"/>
    <property type="molecule type" value="Genomic_DNA"/>
</dbReference>
<comment type="subunit">
    <text evidence="5">Homotetramer.</text>
</comment>
<dbReference type="InterPro" id="IPR013785">
    <property type="entry name" value="Aldolase_TIM"/>
</dbReference>
<feature type="active site" description="Schiff-base intermediate with substrate" evidence="19">
    <location>
        <position position="160"/>
    </location>
</feature>
<dbReference type="PIRSF" id="PIRSF001365">
    <property type="entry name" value="DHDPS"/>
    <property type="match status" value="1"/>
</dbReference>
<dbReference type="PRINTS" id="PR00146">
    <property type="entry name" value="DHPICSNTHASE"/>
</dbReference>
<evidence type="ECO:0000313" key="22">
    <source>
        <dbReference type="Proteomes" id="UP001372834"/>
    </source>
</evidence>
<dbReference type="SUPFAM" id="SSF51569">
    <property type="entry name" value="Aldolase"/>
    <property type="match status" value="1"/>
</dbReference>
<feature type="binding site" evidence="20">
    <location>
        <position position="203"/>
    </location>
    <ligand>
        <name>pyruvate</name>
        <dbReference type="ChEBI" id="CHEBI:15361"/>
    </ligand>
</feature>
<dbReference type="EC" id="4.1.3.3" evidence="7"/>
<protein>
    <recommendedName>
        <fullName evidence="8">4-hydroxy-2-oxoglutarate aldolase, mitochondrial</fullName>
        <ecNumber evidence="6">4.1.3.16</ecNumber>
        <ecNumber evidence="7">4.1.3.3</ecNumber>
    </recommendedName>
    <alternativeName>
        <fullName evidence="14">Dihydrodipicolinate synthase-like</fullName>
    </alternativeName>
    <alternativeName>
        <fullName evidence="13">Probable 2-keto-4-hydroxyglutarate aldolase</fullName>
    </alternativeName>
</protein>
<name>A0AAN8NQ73_POLSC</name>
<sequence>MAPVFTPFDENGELHLGLIPEYAKYLHDNGINGVLVNGTTGEGVSMTTKERLDVVNEWVKASALFGQTVMVQVGGTNMADVKTLAREAEKAKVSSILCLADLFFRPSTVDDLLKYLNIVSKEAPSTPLLYYHIPSFTGINVDVRELLRKRNQVPTMVGVKFTDNDLVVGRSCVSSDDTRDAAVFLGSDSLLLAALTQGFDSAIGTTINMFPYLNKQILKYYQEDDIKKATQSQMKLNKLIEQITRHGSWVSTMKAAMRRLTPIDVGPVRNPLINVSVSQINLNLAEIEYHGF</sequence>
<evidence type="ECO:0000256" key="9">
    <source>
        <dbReference type="ARBA" id="ARBA00022490"/>
    </source>
</evidence>
<evidence type="ECO:0000256" key="11">
    <source>
        <dbReference type="ARBA" id="ARBA00023270"/>
    </source>
</evidence>
<dbReference type="PROSITE" id="PS00665">
    <property type="entry name" value="DHDPS_1"/>
    <property type="match status" value="1"/>
</dbReference>
<evidence type="ECO:0000256" key="7">
    <source>
        <dbReference type="ARBA" id="ARBA00012911"/>
    </source>
</evidence>
<comment type="catalytic activity">
    <reaction evidence="15">
        <text>(4R)-4-hydroxy-2-oxoglutarate = glyoxylate + pyruvate</text>
        <dbReference type="Rhea" id="RHEA:30687"/>
        <dbReference type="ChEBI" id="CHEBI:15361"/>
        <dbReference type="ChEBI" id="CHEBI:36655"/>
        <dbReference type="ChEBI" id="CHEBI:62213"/>
        <dbReference type="EC" id="4.1.3.16"/>
    </reaction>
</comment>
<reference evidence="21 22" key="1">
    <citation type="submission" date="2023-10" db="EMBL/GenBank/DDBJ databases">
        <title>Genomes of two closely related lineages of the louse Polyplax serrata with different host specificities.</title>
        <authorList>
            <person name="Martinu J."/>
            <person name="Tarabai H."/>
            <person name="Stefka J."/>
            <person name="Hypsa V."/>
        </authorList>
    </citation>
    <scope>NUCLEOTIDE SEQUENCE [LARGE SCALE GENOMIC DNA]</scope>
    <source>
        <strain evidence="21">HR10_N</strain>
    </source>
</reference>
<evidence type="ECO:0000256" key="20">
    <source>
        <dbReference type="PIRSR" id="PIRSR001365-2"/>
    </source>
</evidence>
<dbReference type="GO" id="GO:0005737">
    <property type="term" value="C:cytoplasm"/>
    <property type="evidence" value="ECO:0007669"/>
    <property type="project" value="UniProtKB-SubCell"/>
</dbReference>
<dbReference type="EC" id="4.1.3.16" evidence="6"/>
<comment type="function">
    <text evidence="1">Catalyzes the final step in the metabolic pathway of hydroxyproline.</text>
</comment>
<dbReference type="Gene3D" id="3.20.20.70">
    <property type="entry name" value="Aldolase class I"/>
    <property type="match status" value="1"/>
</dbReference>
<dbReference type="GO" id="GO:0008747">
    <property type="term" value="F:N-acetylneuraminate lyase activity"/>
    <property type="evidence" value="ECO:0007669"/>
    <property type="project" value="UniProtKB-EC"/>
</dbReference>
<comment type="caution">
    <text evidence="21">The sequence shown here is derived from an EMBL/GenBank/DDBJ whole genome shotgun (WGS) entry which is preliminary data.</text>
</comment>
<organism evidence="21 22">
    <name type="scientific">Polyplax serrata</name>
    <name type="common">Common mouse louse</name>
    <dbReference type="NCBI Taxonomy" id="468196"/>
    <lineage>
        <taxon>Eukaryota</taxon>
        <taxon>Metazoa</taxon>
        <taxon>Ecdysozoa</taxon>
        <taxon>Arthropoda</taxon>
        <taxon>Hexapoda</taxon>
        <taxon>Insecta</taxon>
        <taxon>Pterygota</taxon>
        <taxon>Neoptera</taxon>
        <taxon>Paraneoptera</taxon>
        <taxon>Psocodea</taxon>
        <taxon>Troctomorpha</taxon>
        <taxon>Phthiraptera</taxon>
        <taxon>Anoplura</taxon>
        <taxon>Polyplacidae</taxon>
        <taxon>Polyplax</taxon>
    </lineage>
</organism>
<dbReference type="PANTHER" id="PTHR12128:SF21">
    <property type="entry name" value="N-ACETYLNEURAMINATE LYASE"/>
    <property type="match status" value="1"/>
</dbReference>
<proteinExistence type="inferred from homology"/>
<gene>
    <name evidence="21" type="ORF">RUM43_014705</name>
</gene>
<evidence type="ECO:0000256" key="3">
    <source>
        <dbReference type="ARBA" id="ARBA00004878"/>
    </source>
</evidence>
<evidence type="ECO:0000256" key="17">
    <source>
        <dbReference type="ARBA" id="ARBA00044906"/>
    </source>
</evidence>
<evidence type="ECO:0000256" key="19">
    <source>
        <dbReference type="PIRSR" id="PIRSR001365-1"/>
    </source>
</evidence>
<evidence type="ECO:0000256" key="10">
    <source>
        <dbReference type="ARBA" id="ARBA00023239"/>
    </source>
</evidence>
<dbReference type="GO" id="GO:0008700">
    <property type="term" value="F:(R,S)-4-hydroxy-2-oxoglutarate aldolase activity"/>
    <property type="evidence" value="ECO:0007669"/>
    <property type="project" value="UniProtKB-EC"/>
</dbReference>
<comment type="catalytic activity">
    <reaction evidence="16">
        <text>(4S)-4-hydroxy-2-oxoglutarate = glyoxylate + pyruvate</text>
        <dbReference type="Rhea" id="RHEA:35639"/>
        <dbReference type="ChEBI" id="CHEBI:15361"/>
        <dbReference type="ChEBI" id="CHEBI:36655"/>
        <dbReference type="ChEBI" id="CHEBI:71685"/>
        <dbReference type="EC" id="4.1.3.16"/>
    </reaction>
</comment>
<evidence type="ECO:0000256" key="4">
    <source>
        <dbReference type="ARBA" id="ARBA00006324"/>
    </source>
</evidence>
<evidence type="ECO:0000256" key="8">
    <source>
        <dbReference type="ARBA" id="ARBA00018425"/>
    </source>
</evidence>
<evidence type="ECO:0000256" key="6">
    <source>
        <dbReference type="ARBA" id="ARBA00012215"/>
    </source>
</evidence>